<feature type="transmembrane region" description="Helical" evidence="7">
    <location>
        <begin position="743"/>
        <end position="768"/>
    </location>
</feature>
<keyword evidence="3 7" id="KW-0812">Transmembrane</keyword>
<feature type="transmembrane region" description="Helical" evidence="7">
    <location>
        <begin position="435"/>
        <end position="455"/>
    </location>
</feature>
<dbReference type="InterPro" id="IPR017800">
    <property type="entry name" value="ADOP"/>
</dbReference>
<proteinExistence type="inferred from homology"/>
<reference evidence="10 11" key="1">
    <citation type="submission" date="2020-10" db="EMBL/GenBank/DDBJ databases">
        <title>Complete genome sequence of Paludibaculum fermentans P105T, a facultatively anaerobic acidobacterium capable of dissimilatory Fe(III) reduction.</title>
        <authorList>
            <person name="Dedysh S.N."/>
            <person name="Beletsky A.V."/>
            <person name="Kulichevskaya I.S."/>
            <person name="Mardanov A.V."/>
            <person name="Ravin N.V."/>
        </authorList>
    </citation>
    <scope>NUCLEOTIDE SEQUENCE [LARGE SCALE GENOMIC DNA]</scope>
    <source>
        <strain evidence="10 11">P105</strain>
    </source>
</reference>
<dbReference type="Pfam" id="PF12704">
    <property type="entry name" value="MacB_PCD"/>
    <property type="match status" value="2"/>
</dbReference>
<keyword evidence="5 7" id="KW-0472">Membrane</keyword>
<gene>
    <name evidence="10" type="ORF">IRI77_25985</name>
</gene>
<organism evidence="10 11">
    <name type="scientific">Paludibaculum fermentans</name>
    <dbReference type="NCBI Taxonomy" id="1473598"/>
    <lineage>
        <taxon>Bacteria</taxon>
        <taxon>Pseudomonadati</taxon>
        <taxon>Acidobacteriota</taxon>
        <taxon>Terriglobia</taxon>
        <taxon>Bryobacterales</taxon>
        <taxon>Bryobacteraceae</taxon>
        <taxon>Paludibaculum</taxon>
    </lineage>
</organism>
<evidence type="ECO:0000256" key="6">
    <source>
        <dbReference type="ARBA" id="ARBA00038076"/>
    </source>
</evidence>
<name>A0A7S7NMB0_PALFE</name>
<dbReference type="PANTHER" id="PTHR30572:SF4">
    <property type="entry name" value="ABC TRANSPORTER PERMEASE YTRF"/>
    <property type="match status" value="1"/>
</dbReference>
<evidence type="ECO:0000313" key="11">
    <source>
        <dbReference type="Proteomes" id="UP000593892"/>
    </source>
</evidence>
<dbReference type="PANTHER" id="PTHR30572">
    <property type="entry name" value="MEMBRANE COMPONENT OF TRANSPORTER-RELATED"/>
    <property type="match status" value="1"/>
</dbReference>
<evidence type="ECO:0000259" key="8">
    <source>
        <dbReference type="Pfam" id="PF02687"/>
    </source>
</evidence>
<dbReference type="AlphaFoldDB" id="A0A7S7NMB0"/>
<dbReference type="GO" id="GO:0022857">
    <property type="term" value="F:transmembrane transporter activity"/>
    <property type="evidence" value="ECO:0007669"/>
    <property type="project" value="TreeGrafter"/>
</dbReference>
<evidence type="ECO:0000256" key="7">
    <source>
        <dbReference type="SAM" id="Phobius"/>
    </source>
</evidence>
<dbReference type="NCBIfam" id="TIGR03434">
    <property type="entry name" value="ADOP"/>
    <property type="match status" value="1"/>
</dbReference>
<evidence type="ECO:0000256" key="4">
    <source>
        <dbReference type="ARBA" id="ARBA00022989"/>
    </source>
</evidence>
<feature type="domain" description="ABC3 transporter permease C-terminal" evidence="8">
    <location>
        <begin position="702"/>
        <end position="815"/>
    </location>
</feature>
<evidence type="ECO:0000313" key="10">
    <source>
        <dbReference type="EMBL" id="QOY86240.1"/>
    </source>
</evidence>
<evidence type="ECO:0000256" key="5">
    <source>
        <dbReference type="ARBA" id="ARBA00023136"/>
    </source>
</evidence>
<keyword evidence="2" id="KW-1003">Cell membrane</keyword>
<protein>
    <submittedName>
        <fullName evidence="10">ABC transporter permease</fullName>
    </submittedName>
</protein>
<dbReference type="RefSeq" id="WP_194447909.1">
    <property type="nucleotide sequence ID" value="NZ_CP063849.1"/>
</dbReference>
<feature type="domain" description="MacB-like periplasmic core" evidence="9">
    <location>
        <begin position="22"/>
        <end position="245"/>
    </location>
</feature>
<feature type="transmembrane region" description="Helical" evidence="7">
    <location>
        <begin position="788"/>
        <end position="807"/>
    </location>
</feature>
<keyword evidence="11" id="KW-1185">Reference proteome</keyword>
<comment type="similarity">
    <text evidence="6">Belongs to the ABC-4 integral membrane protein family.</text>
</comment>
<keyword evidence="4 7" id="KW-1133">Transmembrane helix</keyword>
<evidence type="ECO:0000256" key="1">
    <source>
        <dbReference type="ARBA" id="ARBA00004651"/>
    </source>
</evidence>
<evidence type="ECO:0000256" key="3">
    <source>
        <dbReference type="ARBA" id="ARBA00022692"/>
    </source>
</evidence>
<dbReference type="GO" id="GO:0005886">
    <property type="term" value="C:plasma membrane"/>
    <property type="evidence" value="ECO:0007669"/>
    <property type="project" value="UniProtKB-SubCell"/>
</dbReference>
<feature type="transmembrane region" description="Helical" evidence="7">
    <location>
        <begin position="699"/>
        <end position="723"/>
    </location>
</feature>
<comment type="subcellular location">
    <subcellularLocation>
        <location evidence="1">Cell membrane</location>
        <topology evidence="1">Multi-pass membrane protein</topology>
    </subcellularLocation>
</comment>
<sequence length="822" mass="88792">MNTLLQDLRHALRGFARSPGFTLAAVLSLAIGIGANSAIFSVANALLLQPLPYRNPDRLVILWNRSPGLNIAEDWFSTAQYFDIRNGHSGFEQLAIAIGANYNLTGDGEPERIGTIRVSSNLLPMLGAQAALGRLFLAEEDHPGRGGTAILSHATWIRRYGSDPRVVGRSITLNGQSYQIVGVLPQQFSLPREVLPTLGVAEDGEIFLPLPLGAEAASTRTREDYNILGRLKPGVTPAQAQAEMSGITTRLVRSFPDYYPPNSGLTFSVVPLQEQVVGDVRRPLLILLGAVAFVLLIACANVANLLLARAMSRQKEIAIRVALGAGRGQILRQLLTESILLSLGGGALGVVFAMAGIDWIHAIQPRNVPRLSSISVTSEVLLFTFVISLLSGLLFGLAPAFRMAGTHPAGRLKEEGRGAAGANSIWGRGNHLRRLLVVSELALSVVLLIGAGLLIRSFARLQNVPPGFNPKGVLTLELTMTGRGYAKSENVLSAYRDLWQRLDRLPGVTSSGGVSALPLSNYFSWGPITVEGRTPQPGEEFINADQRIAGGRYFETLGIPLLRGRLFQQQDKLDAPRVIVIDEYMAQQLWPNQDPIGKRIRTSGARSDAPWHTVIGVVRQVKQYGLDATSRIAFYLPHTQYPTRALYVTLHTDSDPATLVSAVRKEIRALDPELPIYRVRTMQQRVEESMARRRFSMTLLTLFASLALALAAIGVYGVMSYLVDQGTREIGIRMALGATPNSITGFVVARGMLVAACGVGAGLLGAAALTRVMSSLLYGVQATDSATFSTIAALLSAIAFFATYVPARRAARIDPMTSLRSE</sequence>
<dbReference type="InterPro" id="IPR050250">
    <property type="entry name" value="Macrolide_Exporter_MacB"/>
</dbReference>
<accession>A0A7S7NMB0</accession>
<evidence type="ECO:0000256" key="2">
    <source>
        <dbReference type="ARBA" id="ARBA00022475"/>
    </source>
</evidence>
<feature type="transmembrane region" description="Helical" evidence="7">
    <location>
        <begin position="284"/>
        <end position="307"/>
    </location>
</feature>
<dbReference type="InterPro" id="IPR025857">
    <property type="entry name" value="MacB_PCD"/>
</dbReference>
<feature type="domain" description="ABC3 transporter permease C-terminal" evidence="8">
    <location>
        <begin position="290"/>
        <end position="407"/>
    </location>
</feature>
<dbReference type="KEGG" id="pfer:IRI77_25985"/>
<evidence type="ECO:0000259" key="9">
    <source>
        <dbReference type="Pfam" id="PF12704"/>
    </source>
</evidence>
<feature type="transmembrane region" description="Helical" evidence="7">
    <location>
        <begin position="339"/>
        <end position="360"/>
    </location>
</feature>
<feature type="domain" description="MacB-like periplasmic core" evidence="9">
    <location>
        <begin position="543"/>
        <end position="665"/>
    </location>
</feature>
<feature type="transmembrane region" description="Helical" evidence="7">
    <location>
        <begin position="380"/>
        <end position="401"/>
    </location>
</feature>
<dbReference type="InterPro" id="IPR003838">
    <property type="entry name" value="ABC3_permease_C"/>
</dbReference>
<dbReference type="Proteomes" id="UP000593892">
    <property type="component" value="Chromosome"/>
</dbReference>
<dbReference type="EMBL" id="CP063849">
    <property type="protein sequence ID" value="QOY86240.1"/>
    <property type="molecule type" value="Genomic_DNA"/>
</dbReference>
<dbReference type="Pfam" id="PF02687">
    <property type="entry name" value="FtsX"/>
    <property type="match status" value="2"/>
</dbReference>
<feature type="transmembrane region" description="Helical" evidence="7">
    <location>
        <begin position="21"/>
        <end position="48"/>
    </location>
</feature>